<comment type="similarity">
    <text evidence="1">Belongs to the CTAG/PCC1 family.</text>
</comment>
<dbReference type="EMBL" id="OZ022412">
    <property type="protein sequence ID" value="CAK9442164.1"/>
    <property type="molecule type" value="Genomic_DNA"/>
</dbReference>
<proteinExistence type="inferred from homology"/>
<sequence>MPSLVLKVPFETQKQAIIARNSLSPDPVLKSNELNITFEVDEKTLVCKFAGISDRVIRVSISNVIDNLKTVVECFDEFDGKKSHTWELDENIKTNG</sequence>
<reference evidence="2 3" key="1">
    <citation type="submission" date="2024-03" db="EMBL/GenBank/DDBJ databases">
        <authorList>
            <person name="Brejova B."/>
        </authorList>
    </citation>
    <scope>NUCLEOTIDE SEQUENCE [LARGE SCALE GENOMIC DNA]</scope>
    <source>
        <strain evidence="2 3">CBS 14171</strain>
    </source>
</reference>
<organism evidence="2 3">
    <name type="scientific">Lodderomyces beijingensis</name>
    <dbReference type="NCBI Taxonomy" id="1775926"/>
    <lineage>
        <taxon>Eukaryota</taxon>
        <taxon>Fungi</taxon>
        <taxon>Dikarya</taxon>
        <taxon>Ascomycota</taxon>
        <taxon>Saccharomycotina</taxon>
        <taxon>Pichiomycetes</taxon>
        <taxon>Debaryomycetaceae</taxon>
        <taxon>Candida/Lodderomyces clade</taxon>
        <taxon>Lodderomyces</taxon>
    </lineage>
</organism>
<gene>
    <name evidence="2" type="ORF">LODBEIA_P59070</name>
</gene>
<evidence type="ECO:0000313" key="2">
    <source>
        <dbReference type="EMBL" id="CAK9442164.1"/>
    </source>
</evidence>
<evidence type="ECO:0000256" key="1">
    <source>
        <dbReference type="ARBA" id="ARBA00007073"/>
    </source>
</evidence>
<evidence type="ECO:0008006" key="4">
    <source>
        <dbReference type="Google" id="ProtNLM"/>
    </source>
</evidence>
<dbReference type="Pfam" id="PF09341">
    <property type="entry name" value="Pcc1"/>
    <property type="match status" value="1"/>
</dbReference>
<dbReference type="RefSeq" id="XP_066832845.1">
    <property type="nucleotide sequence ID" value="XM_066976291.1"/>
</dbReference>
<dbReference type="PANTHER" id="PTHR31283">
    <property type="entry name" value="EKC/KEOPS COMPLEX SUBUNIT PCC1 FAMILY MEMBER"/>
    <property type="match status" value="1"/>
</dbReference>
<keyword evidence="3" id="KW-1185">Reference proteome</keyword>
<dbReference type="Gene3D" id="3.30.310.50">
    <property type="entry name" value="Alpha-D-phosphohexomutase, C-terminal domain"/>
    <property type="match status" value="1"/>
</dbReference>
<dbReference type="GeneID" id="92211103"/>
<evidence type="ECO:0000313" key="3">
    <source>
        <dbReference type="Proteomes" id="UP001497383"/>
    </source>
</evidence>
<dbReference type="Proteomes" id="UP001497383">
    <property type="component" value="Chromosome 8"/>
</dbReference>
<accession>A0ABP0ZU66</accession>
<dbReference type="PANTHER" id="PTHR31283:SF5">
    <property type="entry name" value="EKC_KEOPS COMPLEX SUBUNIT LAGE3"/>
    <property type="match status" value="1"/>
</dbReference>
<name>A0ABP0ZU66_9ASCO</name>
<dbReference type="InterPro" id="IPR015419">
    <property type="entry name" value="CTAG/Pcc1"/>
</dbReference>
<protein>
    <recommendedName>
        <fullName evidence="4">Transcription factor Pcc1</fullName>
    </recommendedName>
</protein>